<dbReference type="EMBL" id="CP017634">
    <property type="protein sequence ID" value="ATW27614.1"/>
    <property type="molecule type" value="Genomic_DNA"/>
</dbReference>
<dbReference type="Pfam" id="PF21113">
    <property type="entry name" value="LarA_C"/>
    <property type="match status" value="1"/>
</dbReference>
<dbReference type="OrthoDB" id="9770545at2"/>
<feature type="domain" description="Lactate racemase C-terminal" evidence="2">
    <location>
        <begin position="293"/>
        <end position="435"/>
    </location>
</feature>
<dbReference type="InterPro" id="IPR047926">
    <property type="entry name" value="Ni_dep_LarA"/>
</dbReference>
<dbReference type="PANTHER" id="PTHR33171">
    <property type="entry name" value="LAR_N DOMAIN-CONTAINING PROTEIN"/>
    <property type="match status" value="1"/>
</dbReference>
<dbReference type="InterPro" id="IPR048068">
    <property type="entry name" value="LarA-like"/>
</dbReference>
<dbReference type="InterPro" id="IPR018657">
    <property type="entry name" value="LarA-like_N"/>
</dbReference>
<dbReference type="GO" id="GO:0050043">
    <property type="term" value="F:lactate racemase activity"/>
    <property type="evidence" value="ECO:0007669"/>
    <property type="project" value="InterPro"/>
</dbReference>
<dbReference type="Pfam" id="PF09861">
    <property type="entry name" value="Lar_N"/>
    <property type="match status" value="1"/>
</dbReference>
<dbReference type="Gene3D" id="3.90.226.30">
    <property type="match status" value="1"/>
</dbReference>
<name>A0A3G1KYQ6_FORW1</name>
<evidence type="ECO:0000313" key="3">
    <source>
        <dbReference type="EMBL" id="ATW27614.1"/>
    </source>
</evidence>
<evidence type="ECO:0000259" key="1">
    <source>
        <dbReference type="Pfam" id="PF09861"/>
    </source>
</evidence>
<organism evidence="3 4">
    <name type="scientific">Formimonas warabiya</name>
    <dbReference type="NCBI Taxonomy" id="1761012"/>
    <lineage>
        <taxon>Bacteria</taxon>
        <taxon>Bacillati</taxon>
        <taxon>Bacillota</taxon>
        <taxon>Clostridia</taxon>
        <taxon>Eubacteriales</taxon>
        <taxon>Peptococcaceae</taxon>
        <taxon>Candidatus Formimonas</taxon>
    </lineage>
</organism>
<dbReference type="KEGG" id="fwa:DCMF_25220"/>
<keyword evidence="4" id="KW-1185">Reference proteome</keyword>
<dbReference type="Gene3D" id="3.40.50.11440">
    <property type="match status" value="1"/>
</dbReference>
<reference evidence="3 4" key="1">
    <citation type="submission" date="2016-10" db="EMBL/GenBank/DDBJ databases">
        <title>Complete Genome Sequence of Peptococcaceae strain DCMF.</title>
        <authorList>
            <person name="Edwards R.J."/>
            <person name="Holland S.I."/>
            <person name="Deshpande N.P."/>
            <person name="Wong Y.K."/>
            <person name="Ertan H."/>
            <person name="Manefield M."/>
            <person name="Russell T.L."/>
            <person name="Lee M.J."/>
        </authorList>
    </citation>
    <scope>NUCLEOTIDE SEQUENCE [LARGE SCALE GENOMIC DNA]</scope>
    <source>
        <strain evidence="3 4">DCMF</strain>
    </source>
</reference>
<gene>
    <name evidence="3" type="ORF">DCMF_25220</name>
</gene>
<protein>
    <submittedName>
        <fullName evidence="3">Uncharacterized protein</fullName>
    </submittedName>
</protein>
<evidence type="ECO:0000259" key="2">
    <source>
        <dbReference type="Pfam" id="PF21113"/>
    </source>
</evidence>
<feature type="domain" description="LarA-like N-terminal" evidence="1">
    <location>
        <begin position="29"/>
        <end position="223"/>
    </location>
</feature>
<dbReference type="InterPro" id="IPR048520">
    <property type="entry name" value="LarA_C"/>
</dbReference>
<evidence type="ECO:0000313" key="4">
    <source>
        <dbReference type="Proteomes" id="UP000323521"/>
    </source>
</evidence>
<sequence length="442" mass="48728">MERGGPSLLTDKQIKRSAKILHLQIPFAKGFQELDIDEQNLIMLAEPPLKMEAAADEGEELKRGFAHPIGTPRLRELARKGQKVAIAVSDYTRSTPTKRILPFVLGELFSQEISDDDITIIFAGGNHRQTNEQEAKAILGEYYDRFQIRVNEADNDDVLKYVGTTSTGIEVEANKYFVDADLKISLGTVEPHHSAGYSGGAKNLLPGVCSRKTINQHHELSRHPLAMNGKIEGNPFKEQIDEAGRMIGCDFLVNVSLTEDMRINQVFTGDLIQAHRTGAAHCAKFVMVDVPVAPDIVVVSLGGSPRDANLYQAEGKGLNRVKDIVKEGGVIILVADCYEGIGHAKMEEYLKMGSPQKIVDYFGQAEFSVPGNKAWRVGKMLLRNHVFLVTSTFTDDVLPLLPLKNFRSLQDAFDQAMAMKGADAQVLVVPRSVTTVLKNSKM</sequence>
<dbReference type="PANTHER" id="PTHR33171:SF17">
    <property type="entry name" value="LARA-LIKE N-TERMINAL DOMAIN-CONTAINING PROTEIN"/>
    <property type="match status" value="1"/>
</dbReference>
<proteinExistence type="predicted"/>
<accession>A0A3G1KYQ6</accession>
<dbReference type="Proteomes" id="UP000323521">
    <property type="component" value="Chromosome"/>
</dbReference>
<dbReference type="InterPro" id="IPR043166">
    <property type="entry name" value="LarA-like_C"/>
</dbReference>
<dbReference type="NCBIfam" id="NF033504">
    <property type="entry name" value="Ni_dep_LarA"/>
    <property type="match status" value="1"/>
</dbReference>
<dbReference type="AlphaFoldDB" id="A0A3G1KYQ6"/>